<keyword evidence="7 10" id="KW-0269">Exonuclease</keyword>
<comment type="function">
    <text evidence="10 11">3'-5' exonuclease.</text>
</comment>
<proteinExistence type="inferred from homology"/>
<dbReference type="Proteomes" id="UP000195985">
    <property type="component" value="Unassembled WGS sequence"/>
</dbReference>
<dbReference type="SMART" id="SM00479">
    <property type="entry name" value="EXOIII"/>
    <property type="match status" value="1"/>
</dbReference>
<evidence type="ECO:0000256" key="1">
    <source>
        <dbReference type="ARBA" id="ARBA00022679"/>
    </source>
</evidence>
<evidence type="ECO:0000256" key="7">
    <source>
        <dbReference type="ARBA" id="ARBA00022839"/>
    </source>
</evidence>
<feature type="short sequence motif" description="DEAH box" evidence="10">
    <location>
        <begin position="460"/>
        <end position="463"/>
    </location>
</feature>
<evidence type="ECO:0000259" key="12">
    <source>
        <dbReference type="PROSITE" id="PS51193"/>
    </source>
</evidence>
<dbReference type="CDD" id="cd06127">
    <property type="entry name" value="DEDDh"/>
    <property type="match status" value="1"/>
</dbReference>
<gene>
    <name evidence="10 11" type="primary">dinG</name>
    <name evidence="14" type="ORF">TPAS_328</name>
</gene>
<sequence length="915" mass="104398">MKKTYAIVDLETTGSSFKRGDRIIQFGCTLLQDGKIVQEINITINPGRKIPDIIEKLTGIRNKDVKEAPYFEDVCDFIYNTLDGCIFVAHNVHFDYHFLDSSFHEVGMPPLSLRAMDTVELTKILYPTLSSYRLGDLSNHFGLAHDSAHDAASDAHATAELFLQLKEKANKLPLVTLEKLNFLSAHCQVDNDSFFYESYETAKEMRSPLPQQIYVKNGLALKEKEIRLEQTAYREKEVADFSEVAKRLMANHGLEIRSEQIEMMQSLFDFRQAETPQNLAIEAAPGIGKTLAYLLPAAYQATPENKVMISTSTLLLQEQIMDNEMTRLRKMLPFELQVSSLKGKTNIVHLEKIAALTLGSLTKKESLIMMSIFVWLTETESGDISELSQAQNFDFLWEKLTYESHEAPLIGKWADDDFFSFNNKKAEQSSLIVTNHSFLSHHIDDLAIFDQGQTIDLILDEAHQFPRVYQDAHKKSVALSILKRRLKRFGYFLRDFREAIEKEADGDSLDYDLFNLEFAVDQLQQECAHSEEVLMRSLINEVGEKGEVYLDENFQVENGMKKIYKKMHQYIQETRLAAMRCLDKASLRNDPVMGPRGKALLDDLDAVQGNLQYFFEDRAGTYHVLHFTWDNDLLSLAIEINQIDLSEEIHSKIKERFSRTVYLSSTLKVDDSLDYFKNKIGEAELQEAHFASPYNLSERLRIFLPADITAITSLDDKQAAKQIVSTLQEIILPQQRKALVLFTSNRLLEEVHNQLKNAVSAGFPGTEILAQGFSGSRRRMHNRFMSAGAAILLGSASYWEGIDFSDQAVEILVITRLPFDPPHRPENAAFQAYHQDKGKKAFYEEFLPRAMIRLKQGIGRLVRSRNTKGVVICLDDRLTKSNYSKRMQQMLPEGVGIKVADHAEINAEIQEFLKK</sequence>
<evidence type="ECO:0000256" key="2">
    <source>
        <dbReference type="ARBA" id="ARBA00022695"/>
    </source>
</evidence>
<dbReference type="SUPFAM" id="SSF53098">
    <property type="entry name" value="Ribonuclease H-like"/>
    <property type="match status" value="1"/>
</dbReference>
<evidence type="ECO:0000256" key="5">
    <source>
        <dbReference type="ARBA" id="ARBA00022741"/>
    </source>
</evidence>
<evidence type="ECO:0000256" key="3">
    <source>
        <dbReference type="ARBA" id="ARBA00022705"/>
    </source>
</evidence>
<dbReference type="GO" id="GO:0016818">
    <property type="term" value="F:hydrolase activity, acting on acid anhydrides, in phosphorus-containing anhydrides"/>
    <property type="evidence" value="ECO:0007669"/>
    <property type="project" value="InterPro"/>
</dbReference>
<dbReference type="NCBIfam" id="TIGR01407">
    <property type="entry name" value="dinG_rel"/>
    <property type="match status" value="1"/>
</dbReference>
<dbReference type="GO" id="GO:0003677">
    <property type="term" value="F:DNA binding"/>
    <property type="evidence" value="ECO:0007669"/>
    <property type="project" value="InterPro"/>
</dbReference>
<dbReference type="EC" id="3.1.-.-" evidence="10 11"/>
<keyword evidence="9" id="KW-0239">DNA-directed DNA polymerase</keyword>
<dbReference type="InterPro" id="IPR027417">
    <property type="entry name" value="P-loop_NTPase"/>
</dbReference>
<dbReference type="EMBL" id="FWEY01000001">
    <property type="protein sequence ID" value="SLM50656.1"/>
    <property type="molecule type" value="Genomic_DNA"/>
</dbReference>
<evidence type="ECO:0000313" key="14">
    <source>
        <dbReference type="EMBL" id="SLM50656.1"/>
    </source>
</evidence>
<dbReference type="NCBIfam" id="TIGR00573">
    <property type="entry name" value="dnaq"/>
    <property type="match status" value="1"/>
</dbReference>
<keyword evidence="15" id="KW-1185">Reference proteome</keyword>
<dbReference type="InterPro" id="IPR013520">
    <property type="entry name" value="Ribonucl_H"/>
</dbReference>
<dbReference type="Gene3D" id="3.40.50.300">
    <property type="entry name" value="P-loop containing nucleotide triphosphate hydrolases"/>
    <property type="match status" value="2"/>
</dbReference>
<keyword evidence="1" id="KW-0808">Transferase</keyword>
<dbReference type="Pfam" id="PF00929">
    <property type="entry name" value="RNase_T"/>
    <property type="match status" value="1"/>
</dbReference>
<name>A0A1W1ICC9_9LACT</name>
<dbReference type="InterPro" id="IPR011545">
    <property type="entry name" value="DEAD/DEAH_box_helicase_dom"/>
</dbReference>
<keyword evidence="14" id="KW-0347">Helicase</keyword>
<feature type="domain" description="Helicase ATP-binding" evidence="12">
    <location>
        <begin position="246"/>
        <end position="529"/>
    </location>
</feature>
<dbReference type="InterPro" id="IPR014013">
    <property type="entry name" value="Helic_SF1/SF2_ATP-bd_DinG/Rad3"/>
</dbReference>
<evidence type="ECO:0000259" key="13">
    <source>
        <dbReference type="PROSITE" id="PS51194"/>
    </source>
</evidence>
<dbReference type="GO" id="GO:0004386">
    <property type="term" value="F:helicase activity"/>
    <property type="evidence" value="ECO:0007669"/>
    <property type="project" value="UniProtKB-KW"/>
</dbReference>
<evidence type="ECO:0000256" key="8">
    <source>
        <dbReference type="ARBA" id="ARBA00022840"/>
    </source>
</evidence>
<dbReference type="Pfam" id="PF13307">
    <property type="entry name" value="Helicase_C_2"/>
    <property type="match status" value="1"/>
</dbReference>
<organism evidence="14 15">
    <name type="scientific">Trichococcus pasteurii</name>
    <dbReference type="NCBI Taxonomy" id="43064"/>
    <lineage>
        <taxon>Bacteria</taxon>
        <taxon>Bacillati</taxon>
        <taxon>Bacillota</taxon>
        <taxon>Bacilli</taxon>
        <taxon>Lactobacillales</taxon>
        <taxon>Carnobacteriaceae</taxon>
        <taxon>Trichococcus</taxon>
    </lineage>
</organism>
<dbReference type="InterPro" id="IPR012337">
    <property type="entry name" value="RNaseH-like_sf"/>
</dbReference>
<evidence type="ECO:0000313" key="15">
    <source>
        <dbReference type="Proteomes" id="UP000195985"/>
    </source>
</evidence>
<protein>
    <recommendedName>
        <fullName evidence="10 11">3'-5' exonuclease DinG</fullName>
        <ecNumber evidence="10 11">3.1.-.-</ecNumber>
    </recommendedName>
</protein>
<dbReference type="InterPro" id="IPR036397">
    <property type="entry name" value="RNaseH_sf"/>
</dbReference>
<dbReference type="InterPro" id="IPR006555">
    <property type="entry name" value="ATP-dep_Helicase_C"/>
</dbReference>
<keyword evidence="4 10" id="KW-0540">Nuclease</keyword>
<dbReference type="SUPFAM" id="SSF52540">
    <property type="entry name" value="P-loop containing nucleoside triphosphate hydrolases"/>
    <property type="match status" value="2"/>
</dbReference>
<dbReference type="STRING" id="43064.SAMN04488086_102336"/>
<keyword evidence="6 10" id="KW-0378">Hydrolase</keyword>
<evidence type="ECO:0000256" key="4">
    <source>
        <dbReference type="ARBA" id="ARBA00022722"/>
    </source>
</evidence>
<dbReference type="PANTHER" id="PTHR30231">
    <property type="entry name" value="DNA POLYMERASE III SUBUNIT EPSILON"/>
    <property type="match status" value="1"/>
</dbReference>
<dbReference type="GO" id="GO:0003887">
    <property type="term" value="F:DNA-directed DNA polymerase activity"/>
    <property type="evidence" value="ECO:0007669"/>
    <property type="project" value="UniProtKB-KW"/>
</dbReference>
<keyword evidence="5 10" id="KW-0547">Nucleotide-binding</keyword>
<dbReference type="GO" id="GO:0045004">
    <property type="term" value="P:DNA replication proofreading"/>
    <property type="evidence" value="ECO:0007669"/>
    <property type="project" value="TreeGrafter"/>
</dbReference>
<dbReference type="Pfam" id="PF00270">
    <property type="entry name" value="DEAD"/>
    <property type="match status" value="1"/>
</dbReference>
<dbReference type="GO" id="GO:0005829">
    <property type="term" value="C:cytosol"/>
    <property type="evidence" value="ECO:0007669"/>
    <property type="project" value="TreeGrafter"/>
</dbReference>
<dbReference type="Gene3D" id="3.30.420.10">
    <property type="entry name" value="Ribonuclease H-like superfamily/Ribonuclease H"/>
    <property type="match status" value="1"/>
</dbReference>
<keyword evidence="2" id="KW-0548">Nucleotidyltransferase</keyword>
<dbReference type="SMART" id="SM00491">
    <property type="entry name" value="HELICc2"/>
    <property type="match status" value="1"/>
</dbReference>
<evidence type="ECO:0000256" key="10">
    <source>
        <dbReference type="HAMAP-Rule" id="MF_02206"/>
    </source>
</evidence>
<dbReference type="RefSeq" id="WP_086941549.1">
    <property type="nucleotide sequence ID" value="NZ_FONM01000002.1"/>
</dbReference>
<dbReference type="PROSITE" id="PS51194">
    <property type="entry name" value="HELICASE_CTER"/>
    <property type="match status" value="1"/>
</dbReference>
<dbReference type="AlphaFoldDB" id="A0A1W1ICC9"/>
<keyword evidence="8 10" id="KW-0067">ATP-binding</keyword>
<dbReference type="GO" id="GO:0008408">
    <property type="term" value="F:3'-5' exonuclease activity"/>
    <property type="evidence" value="ECO:0007669"/>
    <property type="project" value="UniProtKB-UniRule"/>
</dbReference>
<evidence type="ECO:0000256" key="6">
    <source>
        <dbReference type="ARBA" id="ARBA00022801"/>
    </source>
</evidence>
<feature type="domain" description="Helicase C-terminal" evidence="13">
    <location>
        <begin position="726"/>
        <end position="913"/>
    </location>
</feature>
<comment type="similarity">
    <text evidence="10 11">Belongs to the helicase family. DinG subfamily. Type 2 sub-subfamily.</text>
</comment>
<evidence type="ECO:0000256" key="9">
    <source>
        <dbReference type="ARBA" id="ARBA00022932"/>
    </source>
</evidence>
<keyword evidence="3" id="KW-0235">DNA replication</keyword>
<evidence type="ECO:0000256" key="11">
    <source>
        <dbReference type="RuleBase" id="RU364106"/>
    </source>
</evidence>
<dbReference type="PANTHER" id="PTHR30231:SF41">
    <property type="entry name" value="DNA POLYMERASE III SUBUNIT EPSILON"/>
    <property type="match status" value="1"/>
</dbReference>
<dbReference type="InterPro" id="IPR001650">
    <property type="entry name" value="Helicase_C-like"/>
</dbReference>
<dbReference type="PROSITE" id="PS51193">
    <property type="entry name" value="HELICASE_ATP_BIND_2"/>
    <property type="match status" value="1"/>
</dbReference>
<dbReference type="FunFam" id="3.30.420.10:FF:000045">
    <property type="entry name" value="3'-5' exonuclease DinG"/>
    <property type="match status" value="1"/>
</dbReference>
<feature type="binding site" evidence="10">
    <location>
        <begin position="283"/>
        <end position="290"/>
    </location>
    <ligand>
        <name>ATP</name>
        <dbReference type="ChEBI" id="CHEBI:30616"/>
    </ligand>
</feature>
<accession>A0A1W1ICC9</accession>
<dbReference type="HAMAP" id="MF_02206">
    <property type="entry name" value="DinG_exonucl"/>
    <property type="match status" value="1"/>
</dbReference>
<reference evidence="15" key="1">
    <citation type="submission" date="2016-04" db="EMBL/GenBank/DDBJ databases">
        <authorList>
            <person name="Strepis N."/>
        </authorList>
    </citation>
    <scope>NUCLEOTIDE SEQUENCE [LARGE SCALE GENOMIC DNA]</scope>
</reference>
<dbReference type="GO" id="GO:0005524">
    <property type="term" value="F:ATP binding"/>
    <property type="evidence" value="ECO:0007669"/>
    <property type="project" value="UniProtKB-UniRule"/>
</dbReference>
<dbReference type="InterPro" id="IPR006054">
    <property type="entry name" value="DnaQ"/>
</dbReference>
<dbReference type="InterPro" id="IPR006310">
    <property type="entry name" value="DinG"/>
</dbReference>
<dbReference type="OrthoDB" id="9803913at2"/>